<dbReference type="AlphaFoldDB" id="A0A8X7BKJ6"/>
<evidence type="ECO:0000313" key="2">
    <source>
        <dbReference type="Proteomes" id="UP000887159"/>
    </source>
</evidence>
<organism evidence="1 2">
    <name type="scientific">Trichonephila clavipes</name>
    <name type="common">Golden silk orbweaver</name>
    <name type="synonym">Nephila clavipes</name>
    <dbReference type="NCBI Taxonomy" id="2585209"/>
    <lineage>
        <taxon>Eukaryota</taxon>
        <taxon>Metazoa</taxon>
        <taxon>Ecdysozoa</taxon>
        <taxon>Arthropoda</taxon>
        <taxon>Chelicerata</taxon>
        <taxon>Arachnida</taxon>
        <taxon>Araneae</taxon>
        <taxon>Araneomorphae</taxon>
        <taxon>Entelegynae</taxon>
        <taxon>Araneoidea</taxon>
        <taxon>Nephilidae</taxon>
        <taxon>Trichonephila</taxon>
    </lineage>
</organism>
<protein>
    <submittedName>
        <fullName evidence="1">Uncharacterized protein</fullName>
    </submittedName>
</protein>
<gene>
    <name evidence="1" type="ORF">TNCV_4593911</name>
</gene>
<keyword evidence="2" id="KW-1185">Reference proteome</keyword>
<dbReference type="EMBL" id="BMAU01021418">
    <property type="protein sequence ID" value="GFY33679.1"/>
    <property type="molecule type" value="Genomic_DNA"/>
</dbReference>
<reference evidence="1" key="1">
    <citation type="submission" date="2020-08" db="EMBL/GenBank/DDBJ databases">
        <title>Multicomponent nature underlies the extraordinary mechanical properties of spider dragline silk.</title>
        <authorList>
            <person name="Kono N."/>
            <person name="Nakamura H."/>
            <person name="Mori M."/>
            <person name="Yoshida Y."/>
            <person name="Ohtoshi R."/>
            <person name="Malay A.D."/>
            <person name="Moran D.A.P."/>
            <person name="Tomita M."/>
            <person name="Numata K."/>
            <person name="Arakawa K."/>
        </authorList>
    </citation>
    <scope>NUCLEOTIDE SEQUENCE</scope>
</reference>
<comment type="caution">
    <text evidence="1">The sequence shown here is derived from an EMBL/GenBank/DDBJ whole genome shotgun (WGS) entry which is preliminary data.</text>
</comment>
<accession>A0A8X7BKJ6</accession>
<proteinExistence type="predicted"/>
<sequence length="98" mass="11718">MNLSQFDRLEIKEFEMQLIDFQSSSIRIQKFIETRKKLELIEAERSTSNIRINKNSIDSERLHLISDLRMNMKDDGLYADFRRQVFVDNRSMRSENSG</sequence>
<name>A0A8X7BKJ6_TRICX</name>
<dbReference type="Proteomes" id="UP000887159">
    <property type="component" value="Unassembled WGS sequence"/>
</dbReference>
<evidence type="ECO:0000313" key="1">
    <source>
        <dbReference type="EMBL" id="GFY33679.1"/>
    </source>
</evidence>